<dbReference type="SUPFAM" id="SSF47459">
    <property type="entry name" value="HLH, helix-loop-helix DNA-binding domain"/>
    <property type="match status" value="1"/>
</dbReference>
<reference evidence="3" key="1">
    <citation type="submission" date="2020-05" db="UniProtKB">
        <authorList>
            <consortium name="EnsemblMetazoa"/>
        </authorList>
    </citation>
    <scope>IDENTIFICATION</scope>
    <source>
        <strain evidence="3">BB02</strain>
    </source>
</reference>
<dbReference type="EnsemblMetazoa" id="BGLB030461-RA">
    <property type="protein sequence ID" value="BGLB030461-PA"/>
    <property type="gene ID" value="BGLB030461"/>
</dbReference>
<feature type="compositionally biased region" description="Polar residues" evidence="1">
    <location>
        <begin position="162"/>
        <end position="191"/>
    </location>
</feature>
<name>A0A2C9LFR0_BIOGL</name>
<dbReference type="SMART" id="SM00353">
    <property type="entry name" value="HLH"/>
    <property type="match status" value="1"/>
</dbReference>
<feature type="region of interest" description="Disordered" evidence="1">
    <location>
        <begin position="162"/>
        <end position="201"/>
    </location>
</feature>
<evidence type="ECO:0000313" key="3">
    <source>
        <dbReference type="EnsemblMetazoa" id="BGLB030461-PA"/>
    </source>
</evidence>
<dbReference type="Pfam" id="PF00010">
    <property type="entry name" value="HLH"/>
    <property type="match status" value="1"/>
</dbReference>
<organism evidence="3 4">
    <name type="scientific">Biomphalaria glabrata</name>
    <name type="common">Bloodfluke planorb</name>
    <name type="synonym">Freshwater snail</name>
    <dbReference type="NCBI Taxonomy" id="6526"/>
    <lineage>
        <taxon>Eukaryota</taxon>
        <taxon>Metazoa</taxon>
        <taxon>Spiralia</taxon>
        <taxon>Lophotrochozoa</taxon>
        <taxon>Mollusca</taxon>
        <taxon>Gastropoda</taxon>
        <taxon>Heterobranchia</taxon>
        <taxon>Euthyneura</taxon>
        <taxon>Panpulmonata</taxon>
        <taxon>Hygrophila</taxon>
        <taxon>Lymnaeoidea</taxon>
        <taxon>Planorbidae</taxon>
        <taxon>Biomphalaria</taxon>
    </lineage>
</organism>
<accession>A0A2C9LFR0</accession>
<proteinExistence type="predicted"/>
<dbReference type="GO" id="GO:0046983">
    <property type="term" value="F:protein dimerization activity"/>
    <property type="evidence" value="ECO:0007669"/>
    <property type="project" value="InterPro"/>
</dbReference>
<evidence type="ECO:0000313" key="4">
    <source>
        <dbReference type="Proteomes" id="UP000076420"/>
    </source>
</evidence>
<dbReference type="PROSITE" id="PS50888">
    <property type="entry name" value="BHLH"/>
    <property type="match status" value="1"/>
</dbReference>
<feature type="compositionally biased region" description="Polar residues" evidence="1">
    <location>
        <begin position="7"/>
        <end position="21"/>
    </location>
</feature>
<dbReference type="OrthoDB" id="10444523at2759"/>
<evidence type="ECO:0000256" key="1">
    <source>
        <dbReference type="SAM" id="MobiDB-lite"/>
    </source>
</evidence>
<sequence length="215" mass="24463">MEKEENTTIPAVSEQTVSLPGSSRVLRNGQRRRSFSFYSPNQRYQTNLSFQKRRKRDTVKTNKQERVRQKTLSDAINELKVLLRPLCQNSKYSVLKTAVSYIIEMRQKVEASTNSLAEQQRVVNKLTQYYNSLDQLSKKECQCPAQHCEHLQAVRRSVFGQSNLTTAPPNEVNASSTDNSSEVPSLQSGNDGPTEKESSFPRVQLDQRCTIFATV</sequence>
<gene>
    <name evidence="3" type="primary">106063907</name>
</gene>
<dbReference type="InterPro" id="IPR011598">
    <property type="entry name" value="bHLH_dom"/>
</dbReference>
<dbReference type="InterPro" id="IPR036638">
    <property type="entry name" value="HLH_DNA-bd_sf"/>
</dbReference>
<dbReference type="Gene3D" id="4.10.280.10">
    <property type="entry name" value="Helix-loop-helix DNA-binding domain"/>
    <property type="match status" value="1"/>
</dbReference>
<dbReference type="AlphaFoldDB" id="A0A2C9LFR0"/>
<dbReference type="KEGG" id="bgt:106063907"/>
<protein>
    <recommendedName>
        <fullName evidence="2">BHLH domain-containing protein</fullName>
    </recommendedName>
</protein>
<dbReference type="VEuPathDB" id="VectorBase:BGLAX_052229"/>
<feature type="domain" description="BHLH" evidence="2">
    <location>
        <begin position="56"/>
        <end position="105"/>
    </location>
</feature>
<dbReference type="VEuPathDB" id="VectorBase:BGLB030461"/>
<evidence type="ECO:0000259" key="2">
    <source>
        <dbReference type="PROSITE" id="PS50888"/>
    </source>
</evidence>
<feature type="region of interest" description="Disordered" evidence="1">
    <location>
        <begin position="1"/>
        <end position="25"/>
    </location>
</feature>
<dbReference type="Proteomes" id="UP000076420">
    <property type="component" value="Unassembled WGS sequence"/>
</dbReference>